<evidence type="ECO:0000313" key="6">
    <source>
        <dbReference type="EMBL" id="MFD1207154.1"/>
    </source>
</evidence>
<dbReference type="PANTHER" id="PTHR44085:SF2">
    <property type="entry name" value="SEPIAPTERIN REDUCTASE"/>
    <property type="match status" value="1"/>
</dbReference>
<keyword evidence="5" id="KW-0560">Oxidoreductase</keyword>
<dbReference type="Gene3D" id="3.40.50.720">
    <property type="entry name" value="NAD(P)-binding Rossmann-like Domain"/>
    <property type="match status" value="1"/>
</dbReference>
<dbReference type="InterPro" id="IPR002347">
    <property type="entry name" value="SDR_fam"/>
</dbReference>
<dbReference type="PRINTS" id="PR00081">
    <property type="entry name" value="GDHRDH"/>
</dbReference>
<keyword evidence="4" id="KW-0521">NADP</keyword>
<dbReference type="PANTHER" id="PTHR44085">
    <property type="entry name" value="SEPIAPTERIN REDUCTASE"/>
    <property type="match status" value="1"/>
</dbReference>
<comment type="similarity">
    <text evidence="2">Belongs to the short-chain dehydrogenases/reductases (SDR) family.</text>
</comment>
<dbReference type="Proteomes" id="UP001597231">
    <property type="component" value="Unassembled WGS sequence"/>
</dbReference>
<evidence type="ECO:0000256" key="3">
    <source>
        <dbReference type="ARBA" id="ARBA00022490"/>
    </source>
</evidence>
<dbReference type="InterPro" id="IPR051721">
    <property type="entry name" value="Biopterin_syn/organic_redct"/>
</dbReference>
<comment type="subcellular location">
    <subcellularLocation>
        <location evidence="1">Cytoplasm</location>
    </subcellularLocation>
</comment>
<dbReference type="Pfam" id="PF00106">
    <property type="entry name" value="adh_short"/>
    <property type="match status" value="1"/>
</dbReference>
<evidence type="ECO:0000256" key="5">
    <source>
        <dbReference type="ARBA" id="ARBA00023002"/>
    </source>
</evidence>
<dbReference type="EMBL" id="JBHTLT010000135">
    <property type="protein sequence ID" value="MFD1207154.1"/>
    <property type="molecule type" value="Genomic_DNA"/>
</dbReference>
<dbReference type="InterPro" id="IPR020904">
    <property type="entry name" value="Sc_DH/Rdtase_CS"/>
</dbReference>
<dbReference type="InterPro" id="IPR036291">
    <property type="entry name" value="NAD(P)-bd_dom_sf"/>
</dbReference>
<organism evidence="6 7">
    <name type="scientific">Sporosarcina contaminans</name>
    <dbReference type="NCBI Taxonomy" id="633403"/>
    <lineage>
        <taxon>Bacteria</taxon>
        <taxon>Bacillati</taxon>
        <taxon>Bacillota</taxon>
        <taxon>Bacilli</taxon>
        <taxon>Bacillales</taxon>
        <taxon>Caryophanaceae</taxon>
        <taxon>Sporosarcina</taxon>
    </lineage>
</organism>
<keyword evidence="7" id="KW-1185">Reference proteome</keyword>
<evidence type="ECO:0000256" key="4">
    <source>
        <dbReference type="ARBA" id="ARBA00022857"/>
    </source>
</evidence>
<dbReference type="RefSeq" id="WP_381482822.1">
    <property type="nucleotide sequence ID" value="NZ_JBHTLT010000135.1"/>
</dbReference>
<evidence type="ECO:0000256" key="1">
    <source>
        <dbReference type="ARBA" id="ARBA00004496"/>
    </source>
</evidence>
<protein>
    <submittedName>
        <fullName evidence="6">SDR family NAD(P)-dependent oxidoreductase</fullName>
    </submittedName>
</protein>
<reference evidence="7" key="1">
    <citation type="journal article" date="2019" name="Int. J. Syst. Evol. Microbiol.">
        <title>The Global Catalogue of Microorganisms (GCM) 10K type strain sequencing project: providing services to taxonomists for standard genome sequencing and annotation.</title>
        <authorList>
            <consortium name="The Broad Institute Genomics Platform"/>
            <consortium name="The Broad Institute Genome Sequencing Center for Infectious Disease"/>
            <person name="Wu L."/>
            <person name="Ma J."/>
        </authorList>
    </citation>
    <scope>NUCLEOTIDE SEQUENCE [LARGE SCALE GENOMIC DNA]</scope>
    <source>
        <strain evidence="7">CCUG 53915</strain>
    </source>
</reference>
<accession>A0ABW3U645</accession>
<evidence type="ECO:0000313" key="7">
    <source>
        <dbReference type="Proteomes" id="UP001597231"/>
    </source>
</evidence>
<dbReference type="PROSITE" id="PS00061">
    <property type="entry name" value="ADH_SHORT"/>
    <property type="match status" value="1"/>
</dbReference>
<gene>
    <name evidence="6" type="ORF">ACFQ38_18805</name>
</gene>
<sequence>MDIVIITGASKGIGFEMMKQLQGKGKKPIGIARTNQSGEKSFITADLLKTDELPSIIDQIIEMYGGKASSFTLVNNAGMVDPIGLVGSVNPEEITNAMAVNLTAPMILSNAFIGALTSFKGKKRIMNISSGAGRNAYEGWGVYCTTKAGLDHFSRVIAKEQESAENPVEIVSIAPGIIDTNMQETIRSSDAQSFPLLDRFIDYKEKGQLSSAEETASKLISFLEREDFKELGPIADIRNV</sequence>
<dbReference type="SUPFAM" id="SSF51735">
    <property type="entry name" value="NAD(P)-binding Rossmann-fold domains"/>
    <property type="match status" value="1"/>
</dbReference>
<keyword evidence="3" id="KW-0963">Cytoplasm</keyword>
<evidence type="ECO:0000256" key="2">
    <source>
        <dbReference type="ARBA" id="ARBA00006484"/>
    </source>
</evidence>
<comment type="caution">
    <text evidence="6">The sequence shown here is derived from an EMBL/GenBank/DDBJ whole genome shotgun (WGS) entry which is preliminary data.</text>
</comment>
<name>A0ABW3U645_9BACL</name>
<proteinExistence type="inferred from homology"/>